<dbReference type="Pfam" id="PF13462">
    <property type="entry name" value="Thioredoxin_4"/>
    <property type="match status" value="1"/>
</dbReference>
<sequence length="338" mass="37652">MTNTQRRLGALLALGMLWSGAAQAASEVAARVGSWTLTVEEVDKAIHADLYDLQKKIYQLRMAETEDRVVDHLLELEAKKQGITGDELWKKEVTDRAGQVSDEEIKGFMMHNASRLPNGGQGMEDQIRSFLNDKREKPFAQSLMQRLTKSYGTELVLAAPAEPRYSVRSRPTEDAMGPKDAPVTIVEFSDFECPYCRRVQPALEEVKKAYGDKVRLVFRHFPLSFHKLAPKASLASMCAGDQGKFWPYHDKMFEEGVDLQPAGLQAAAKALKLDMAAFDKCLSDEKYDDRLQADMAEASRLGITGTPTFLINGIKISGALPFAMFKQRIDTALEEAGK</sequence>
<protein>
    <recommendedName>
        <fullName evidence="7">Thioredoxin domain-containing protein</fullName>
    </recommendedName>
</protein>
<evidence type="ECO:0000313" key="8">
    <source>
        <dbReference type="EMBL" id="CRH07179.1"/>
    </source>
</evidence>
<comment type="similarity">
    <text evidence="1">Belongs to the thioredoxin family. DsbA subfamily.</text>
</comment>
<evidence type="ECO:0000256" key="5">
    <source>
        <dbReference type="ARBA" id="ARBA00023284"/>
    </source>
</evidence>
<dbReference type="InterPro" id="IPR012336">
    <property type="entry name" value="Thioredoxin-like_fold"/>
</dbReference>
<keyword evidence="3" id="KW-0560">Oxidoreductase</keyword>
<feature type="signal peptide" evidence="6">
    <location>
        <begin position="1"/>
        <end position="24"/>
    </location>
</feature>
<dbReference type="InterPro" id="IPR036249">
    <property type="entry name" value="Thioredoxin-like_sf"/>
</dbReference>
<evidence type="ECO:0000256" key="2">
    <source>
        <dbReference type="ARBA" id="ARBA00022729"/>
    </source>
</evidence>
<dbReference type="InterPro" id="IPR013766">
    <property type="entry name" value="Thioredoxin_domain"/>
</dbReference>
<dbReference type="SUPFAM" id="SSF52833">
    <property type="entry name" value="Thioredoxin-like"/>
    <property type="match status" value="1"/>
</dbReference>
<keyword evidence="2 6" id="KW-0732">Signal</keyword>
<dbReference type="GO" id="GO:0016491">
    <property type="term" value="F:oxidoreductase activity"/>
    <property type="evidence" value="ECO:0007669"/>
    <property type="project" value="UniProtKB-KW"/>
</dbReference>
<keyword evidence="4" id="KW-1015">Disulfide bond</keyword>
<feature type="chain" id="PRO_5010524983" description="Thioredoxin domain-containing protein" evidence="6">
    <location>
        <begin position="25"/>
        <end position="338"/>
    </location>
</feature>
<evidence type="ECO:0000256" key="1">
    <source>
        <dbReference type="ARBA" id="ARBA00005791"/>
    </source>
</evidence>
<evidence type="ECO:0000256" key="6">
    <source>
        <dbReference type="SAM" id="SignalP"/>
    </source>
</evidence>
<feature type="domain" description="Thioredoxin" evidence="7">
    <location>
        <begin position="156"/>
        <end position="334"/>
    </location>
</feature>
<evidence type="ECO:0000259" key="7">
    <source>
        <dbReference type="PROSITE" id="PS51352"/>
    </source>
</evidence>
<dbReference type="AlphaFoldDB" id="A0A1S7LLY9"/>
<reference evidence="8" key="1">
    <citation type="submission" date="2015-04" db="EMBL/GenBank/DDBJ databases">
        <authorList>
            <person name="Syromyatnikov M.Y."/>
            <person name="Popov V.N."/>
        </authorList>
    </citation>
    <scope>NUCLEOTIDE SEQUENCE</scope>
    <source>
        <strain evidence="8">MO-1</strain>
    </source>
</reference>
<dbReference type="EMBL" id="LO017727">
    <property type="protein sequence ID" value="CRH07179.1"/>
    <property type="molecule type" value="Genomic_DNA"/>
</dbReference>
<organism evidence="8">
    <name type="scientific">Magnetococcus massalia (strain MO-1)</name>
    <dbReference type="NCBI Taxonomy" id="451514"/>
    <lineage>
        <taxon>Bacteria</taxon>
        <taxon>Pseudomonadati</taxon>
        <taxon>Pseudomonadota</taxon>
        <taxon>Magnetococcia</taxon>
        <taxon>Magnetococcales</taxon>
        <taxon>Magnetococcaceae</taxon>
        <taxon>Magnetococcus</taxon>
    </lineage>
</organism>
<name>A0A1S7LLY9_MAGMO</name>
<evidence type="ECO:0000256" key="3">
    <source>
        <dbReference type="ARBA" id="ARBA00023002"/>
    </source>
</evidence>
<keyword evidence="5" id="KW-0676">Redox-active center</keyword>
<dbReference type="PROSITE" id="PS51352">
    <property type="entry name" value="THIOREDOXIN_2"/>
    <property type="match status" value="1"/>
</dbReference>
<proteinExistence type="inferred from homology"/>
<evidence type="ECO:0000256" key="4">
    <source>
        <dbReference type="ARBA" id="ARBA00023157"/>
    </source>
</evidence>
<gene>
    <name evidence="8" type="ORF">MAGMO_3033</name>
</gene>
<dbReference type="PANTHER" id="PTHR13887">
    <property type="entry name" value="GLUTATHIONE S-TRANSFERASE KAPPA"/>
    <property type="match status" value="1"/>
</dbReference>
<accession>A0A1S7LLY9</accession>
<dbReference type="Gene3D" id="3.40.30.10">
    <property type="entry name" value="Glutaredoxin"/>
    <property type="match status" value="1"/>
</dbReference>
<dbReference type="PANTHER" id="PTHR13887:SF14">
    <property type="entry name" value="DISULFIDE BOND FORMATION PROTEIN D"/>
    <property type="match status" value="1"/>
</dbReference>